<comment type="similarity">
    <text evidence="2">Belongs to the protease inhibitor I33 family.</text>
</comment>
<feature type="domain" description="Pepsin inhibitor-3-like repeated" evidence="6">
    <location>
        <begin position="235"/>
        <end position="282"/>
    </location>
</feature>
<dbReference type="SUPFAM" id="SSF55149">
    <property type="entry name" value="Pepsin inhibitor-3"/>
    <property type="match status" value="1"/>
</dbReference>
<dbReference type="GO" id="GO:0005576">
    <property type="term" value="C:extracellular region"/>
    <property type="evidence" value="ECO:0007669"/>
    <property type="project" value="UniProtKB-SubCell"/>
</dbReference>
<dbReference type="InterPro" id="IPR010480">
    <property type="entry name" value="Pepsin-I3"/>
</dbReference>
<dbReference type="OrthoDB" id="5877245at2759"/>
<evidence type="ECO:0000256" key="2">
    <source>
        <dbReference type="ARBA" id="ARBA00008019"/>
    </source>
</evidence>
<dbReference type="Pfam" id="PF06394">
    <property type="entry name" value="Pepsin-I3"/>
    <property type="match status" value="1"/>
</dbReference>
<gene>
    <name evidence="7" type="ORF">CAUJ_LOCUS14983</name>
</gene>
<dbReference type="InterPro" id="IPR051901">
    <property type="entry name" value="Protease_Inhibitor_I33"/>
</dbReference>
<sequence>MVEINLERTACKPKRKEVENGAWGHKEEAADCVVARLNRGIIPLVRHVSSTHESALRFTPLLRTKIVLFLRVLFWASKAALMAGRILRIGVISVLLSTAAAFSKDVQPGYGYVGPACAVVDGTLFLHGVGTRSLDDYELELFRVYQQDLSAFKESVFARVLHESPLCSKNKKLARKVSDVDIADPVQTSVVGSHRQAGVEERQRGHAEPATHQLRSLRPRGGVVEGIDFPDAPLVPSFCGGHDDSVEVVLSSCIVRNNHVYVGDRLIRSLTNQEKQRVETVKSRKAVVDRRMRRVKRDPEVATGPGTTPQFDFSALLQRLLNVNSTVSSRFLPVVSKSPLFAMDGPWQNLLGLGEGKTGELIRGVREHCRRTNAFGRRSFESRFRISCRFHNPRQAKCSHFDDSDYDYDDDDDDSHDSKDHLLHKAYIAHQDNSKSEAHFIETHLHDSLADFWDRKSGQRAPTTTLEYTSFSLDAFAANHDSGHILFWHDHCQETRFQSDSETVVDPLIISLISRALASNQVLSNLDLPSRPATASIPFHGFVPTAATSSPLHLRFVAPAPGPPSGASTLQAVPGPSHNNVFLPHLSFTSFAKGDQRLAPPSSLASTILPDDICRVHLAIPFF</sequence>
<dbReference type="Proteomes" id="UP000835052">
    <property type="component" value="Unassembled WGS sequence"/>
</dbReference>
<dbReference type="PANTHER" id="PTHR37969:SF3">
    <property type="entry name" value="PROTEIN CBG13131"/>
    <property type="match status" value="1"/>
</dbReference>
<proteinExistence type="inferred from homology"/>
<dbReference type="Gene3D" id="3.30.1120.50">
    <property type="entry name" value="Pepsin inhibitor-3"/>
    <property type="match status" value="2"/>
</dbReference>
<organism evidence="7 8">
    <name type="scientific">Caenorhabditis auriculariae</name>
    <dbReference type="NCBI Taxonomy" id="2777116"/>
    <lineage>
        <taxon>Eukaryota</taxon>
        <taxon>Metazoa</taxon>
        <taxon>Ecdysozoa</taxon>
        <taxon>Nematoda</taxon>
        <taxon>Chromadorea</taxon>
        <taxon>Rhabditida</taxon>
        <taxon>Rhabditina</taxon>
        <taxon>Rhabditomorpha</taxon>
        <taxon>Rhabditoidea</taxon>
        <taxon>Rhabditidae</taxon>
        <taxon>Peloderinae</taxon>
        <taxon>Caenorhabditis</taxon>
    </lineage>
</organism>
<evidence type="ECO:0000256" key="4">
    <source>
        <dbReference type="ARBA" id="ARBA00022729"/>
    </source>
</evidence>
<evidence type="ECO:0000256" key="5">
    <source>
        <dbReference type="ARBA" id="ARBA00023157"/>
    </source>
</evidence>
<evidence type="ECO:0000256" key="1">
    <source>
        <dbReference type="ARBA" id="ARBA00004613"/>
    </source>
</evidence>
<comment type="subcellular location">
    <subcellularLocation>
        <location evidence="1">Secreted</location>
    </subcellularLocation>
</comment>
<keyword evidence="5" id="KW-1015">Disulfide bond</keyword>
<dbReference type="InterPro" id="IPR038412">
    <property type="entry name" value="Pepsin-I3_sf"/>
</dbReference>
<keyword evidence="8" id="KW-1185">Reference proteome</keyword>
<evidence type="ECO:0000313" key="8">
    <source>
        <dbReference type="Proteomes" id="UP000835052"/>
    </source>
</evidence>
<accession>A0A8S1HSJ6</accession>
<reference evidence="7" key="1">
    <citation type="submission" date="2020-10" db="EMBL/GenBank/DDBJ databases">
        <authorList>
            <person name="Kikuchi T."/>
        </authorList>
    </citation>
    <scope>NUCLEOTIDE SEQUENCE</scope>
    <source>
        <strain evidence="7">NKZ352</strain>
    </source>
</reference>
<protein>
    <recommendedName>
        <fullName evidence="6">Pepsin inhibitor-3-like repeated domain-containing protein</fullName>
    </recommendedName>
</protein>
<keyword evidence="3" id="KW-0964">Secreted</keyword>
<keyword evidence="4" id="KW-0732">Signal</keyword>
<name>A0A8S1HSJ6_9PELO</name>
<evidence type="ECO:0000259" key="6">
    <source>
        <dbReference type="Pfam" id="PF06394"/>
    </source>
</evidence>
<dbReference type="EMBL" id="CAJGYM010000153">
    <property type="protein sequence ID" value="CAD6199078.1"/>
    <property type="molecule type" value="Genomic_DNA"/>
</dbReference>
<evidence type="ECO:0000256" key="3">
    <source>
        <dbReference type="ARBA" id="ARBA00022525"/>
    </source>
</evidence>
<dbReference type="AlphaFoldDB" id="A0A8S1HSJ6"/>
<comment type="caution">
    <text evidence="7">The sequence shown here is derived from an EMBL/GenBank/DDBJ whole genome shotgun (WGS) entry which is preliminary data.</text>
</comment>
<dbReference type="PANTHER" id="PTHR37969">
    <property type="entry name" value="PROTEIN CBG07421-RELATED"/>
    <property type="match status" value="1"/>
</dbReference>
<evidence type="ECO:0000313" key="7">
    <source>
        <dbReference type="EMBL" id="CAD6199078.1"/>
    </source>
</evidence>